<dbReference type="EMBL" id="MNAD01001683">
    <property type="protein sequence ID" value="OJT02278.1"/>
    <property type="molecule type" value="Genomic_DNA"/>
</dbReference>
<evidence type="ECO:0000313" key="2">
    <source>
        <dbReference type="Proteomes" id="UP000184267"/>
    </source>
</evidence>
<dbReference type="PANTHER" id="PTHR43040">
    <property type="entry name" value="RIBONUCLEASE D"/>
    <property type="match status" value="1"/>
</dbReference>
<dbReference type="GO" id="GO:0003676">
    <property type="term" value="F:nucleic acid binding"/>
    <property type="evidence" value="ECO:0007669"/>
    <property type="project" value="InterPro"/>
</dbReference>
<dbReference type="AlphaFoldDB" id="A0A1M2V3W7"/>
<accession>A0A1M2V3W7</accession>
<dbReference type="OrthoDB" id="26838at2759"/>
<dbReference type="Proteomes" id="UP000184267">
    <property type="component" value="Unassembled WGS sequence"/>
</dbReference>
<dbReference type="STRING" id="154538.A0A1M2V3W7"/>
<proteinExistence type="predicted"/>
<dbReference type="InterPro" id="IPR036397">
    <property type="entry name" value="RNaseH_sf"/>
</dbReference>
<reference evidence="1 2" key="1">
    <citation type="submission" date="2016-10" db="EMBL/GenBank/DDBJ databases">
        <title>Genome sequence of the basidiomycete white-rot fungus Trametes pubescens.</title>
        <authorList>
            <person name="Makela M.R."/>
            <person name="Granchi Z."/>
            <person name="Peng M."/>
            <person name="De Vries R.P."/>
            <person name="Grigoriev I."/>
            <person name="Riley R."/>
            <person name="Hilden K."/>
        </authorList>
    </citation>
    <scope>NUCLEOTIDE SEQUENCE [LARGE SCALE GENOMIC DNA]</scope>
    <source>
        <strain evidence="1 2">FBCC735</strain>
    </source>
</reference>
<comment type="caution">
    <text evidence="1">The sequence shown here is derived from an EMBL/GenBank/DDBJ whole genome shotgun (WGS) entry which is preliminary data.</text>
</comment>
<evidence type="ECO:0000313" key="1">
    <source>
        <dbReference type="EMBL" id="OJT02278.1"/>
    </source>
</evidence>
<sequence>MAPTVTFCSTAASIEVAVSSLSSQSAILVDCEAQDLGMPGGVLSIISLSDPVAEHVFLIDVLAFPSSQSAAGSGASCIDLALSTPIPNAALAPLLDLLSLSHITKVFWGGRADALELLLAYRLALVNVLDLQLVDVAVRAHSCAPARPAPHLLTGGYFKFMRPELRRNPGMYADIYMLNGLGRIVDLLPLPKRNDSQTLKDPAVIAMHKANGTTSWLARPLPASLRTYAAHDLTLIALVYAHFTRQPWVRTHMSTL</sequence>
<organism evidence="1 2">
    <name type="scientific">Trametes pubescens</name>
    <name type="common">White-rot fungus</name>
    <dbReference type="NCBI Taxonomy" id="154538"/>
    <lineage>
        <taxon>Eukaryota</taxon>
        <taxon>Fungi</taxon>
        <taxon>Dikarya</taxon>
        <taxon>Basidiomycota</taxon>
        <taxon>Agaricomycotina</taxon>
        <taxon>Agaricomycetes</taxon>
        <taxon>Polyporales</taxon>
        <taxon>Polyporaceae</taxon>
        <taxon>Trametes</taxon>
    </lineage>
</organism>
<dbReference type="PANTHER" id="PTHR43040:SF1">
    <property type="entry name" value="RIBONUCLEASE D"/>
    <property type="match status" value="1"/>
</dbReference>
<keyword evidence="2" id="KW-1185">Reference proteome</keyword>
<evidence type="ECO:0008006" key="3">
    <source>
        <dbReference type="Google" id="ProtNLM"/>
    </source>
</evidence>
<name>A0A1M2V3W7_TRAPU</name>
<dbReference type="InterPro" id="IPR012337">
    <property type="entry name" value="RNaseH-like_sf"/>
</dbReference>
<dbReference type="SUPFAM" id="SSF53098">
    <property type="entry name" value="Ribonuclease H-like"/>
    <property type="match status" value="1"/>
</dbReference>
<gene>
    <name evidence="1" type="ORF">TRAPUB_7194</name>
</gene>
<dbReference type="Gene3D" id="3.30.420.10">
    <property type="entry name" value="Ribonuclease H-like superfamily/Ribonuclease H"/>
    <property type="match status" value="1"/>
</dbReference>
<protein>
    <recommendedName>
        <fullName evidence="3">3'-5' exonuclease domain-containing protein</fullName>
    </recommendedName>
</protein>